<dbReference type="STRING" id="113226.A0A139ITY2"/>
<feature type="region of interest" description="Disordered" evidence="3">
    <location>
        <begin position="214"/>
        <end position="279"/>
    </location>
</feature>
<dbReference type="GO" id="GO:0052689">
    <property type="term" value="F:carboxylic ester hydrolase activity"/>
    <property type="evidence" value="ECO:0007669"/>
    <property type="project" value="UniProtKB-ARBA"/>
</dbReference>
<dbReference type="OrthoDB" id="5121955at2759"/>
<dbReference type="AlphaFoldDB" id="A0A139ITY2"/>
<evidence type="ECO:0000256" key="3">
    <source>
        <dbReference type="SAM" id="MobiDB-lite"/>
    </source>
</evidence>
<dbReference type="GO" id="GO:0006351">
    <property type="term" value="P:DNA-templated transcription"/>
    <property type="evidence" value="ECO:0007669"/>
    <property type="project" value="InterPro"/>
</dbReference>
<organism evidence="6 7">
    <name type="scientific">Pseudocercospora musae</name>
    <dbReference type="NCBI Taxonomy" id="113226"/>
    <lineage>
        <taxon>Eukaryota</taxon>
        <taxon>Fungi</taxon>
        <taxon>Dikarya</taxon>
        <taxon>Ascomycota</taxon>
        <taxon>Pezizomycotina</taxon>
        <taxon>Dothideomycetes</taxon>
        <taxon>Dothideomycetidae</taxon>
        <taxon>Mycosphaerellales</taxon>
        <taxon>Mycosphaerellaceae</taxon>
        <taxon>Pseudocercospora</taxon>
    </lineage>
</organism>
<dbReference type="Pfam" id="PF01083">
    <property type="entry name" value="Cutinase"/>
    <property type="match status" value="1"/>
</dbReference>
<dbReference type="InterPro" id="IPR052761">
    <property type="entry name" value="Fungal_Detox/Toxin_TFs"/>
</dbReference>
<dbReference type="PANTHER" id="PTHR47425">
    <property type="entry name" value="FARB-RELATED"/>
    <property type="match status" value="1"/>
</dbReference>
<feature type="compositionally biased region" description="Basic and acidic residues" evidence="3">
    <location>
        <begin position="214"/>
        <end position="224"/>
    </location>
</feature>
<dbReference type="EMBL" id="LFZO01000012">
    <property type="protein sequence ID" value="KXT18006.1"/>
    <property type="molecule type" value="Genomic_DNA"/>
</dbReference>
<sequence>MVRTLFPLAGFAALASALPLDPRQSVSCVEGLYILVARGSNEPAGEASVGPVADAIEARVPNSVSQAIDYPATIIALDSNYITSVIDGIEDTKTKIQDYVTACGSASRIALVGYSQGGNVMTDTLAGGTGKPAPIAQEYAQYIEAAVVFGDPRFNAGQAYSAGNSTRDGIFARRSSLAALNAYAGILRSYCDQDDPFCASGDNVNVHYATVAKRDSTPPNDAHHSTLPQSHSHTHSWRLPTPVTVTAAAPWPPDSNNQSHSSASPPTADTRLWPDLQQPGQFSWDHNVIDADASASCDFTHLTDLDDIFTFTGNSFLPALPPHTNHFPPISTVEYPPALHTTPRDLLPPPVSPLNAAPAAAHIPPRTSPAVHIPALNPRDHEYLRMEGCFDLPPPHLLRVMMRMYFKMVHPNLPIVAEDHFWALWDADEFRVADFSFLLLRAMIFAATSYTELETLSSLGFVSKREARNTHYRQSKLLFDFAIEREAIASAQACLLLSYNAPYYNLLRLNTYWITNAIRFARIARADSYYRIKDPVKSRMLKRIWWGVILRDRILSLGLRRSIQVPLENDWDTEKHILHAQDFQSELGNSPMHDTETQLRIFEMLGTMCRLAQCLTHTSRILYKHERLDDRLEYASRSLPTLVSDIQRSLESLRLWHEQAVRAFPFPISLDDAHDTICVYANMMFSYHASAVFGLNTYLILLREVFPATKSMFSLEEAREALEIANNDVSRRTQELVQVRLVKYLPISASAVLALPLILQAINVAAARGSGMESVEIRRLDVFTKTLKSQQQNFDGSDFCADVLANIVAYAQDDSKFVTSMTAWKSDHKDTNGHASGGPPQGKIKLDWGNLVFKRPRLFLRMVLYIDHAFCTGGPPQEEDFPAELQRGAV</sequence>
<dbReference type="Proteomes" id="UP000073492">
    <property type="component" value="Unassembled WGS sequence"/>
</dbReference>
<feature type="signal peptide" evidence="4">
    <location>
        <begin position="1"/>
        <end position="17"/>
    </location>
</feature>
<keyword evidence="4" id="KW-0732">Signal</keyword>
<dbReference type="PANTHER" id="PTHR47425:SF2">
    <property type="entry name" value="FARB-RELATED"/>
    <property type="match status" value="1"/>
</dbReference>
<dbReference type="Pfam" id="PF04082">
    <property type="entry name" value="Fungal_trans"/>
    <property type="match status" value="1"/>
</dbReference>
<accession>A0A139ITY2</accession>
<proteinExistence type="predicted"/>
<evidence type="ECO:0000259" key="5">
    <source>
        <dbReference type="Pfam" id="PF04082"/>
    </source>
</evidence>
<protein>
    <recommendedName>
        <fullName evidence="5">Xylanolytic transcriptional activator regulatory domain-containing protein</fullName>
    </recommendedName>
</protein>
<dbReference type="InterPro" id="IPR007219">
    <property type="entry name" value="XnlR_reg_dom"/>
</dbReference>
<feature type="compositionally biased region" description="Low complexity" evidence="3">
    <location>
        <begin position="240"/>
        <end position="249"/>
    </location>
</feature>
<dbReference type="InterPro" id="IPR000675">
    <property type="entry name" value="Cutinase/axe"/>
</dbReference>
<dbReference type="Gene3D" id="3.40.50.1820">
    <property type="entry name" value="alpha/beta hydrolase"/>
    <property type="match status" value="1"/>
</dbReference>
<dbReference type="GO" id="GO:0008270">
    <property type="term" value="F:zinc ion binding"/>
    <property type="evidence" value="ECO:0007669"/>
    <property type="project" value="InterPro"/>
</dbReference>
<reference evidence="6 7" key="1">
    <citation type="submission" date="2015-07" db="EMBL/GenBank/DDBJ databases">
        <title>Comparative genomics of the Sigatoka disease complex on banana suggests a link between parallel evolutionary changes in Pseudocercospora fijiensis and Pseudocercospora eumusae and increased virulence on the banana host.</title>
        <authorList>
            <person name="Chang T.-C."/>
            <person name="Salvucci A."/>
            <person name="Crous P.W."/>
            <person name="Stergiopoulos I."/>
        </authorList>
    </citation>
    <scope>NUCLEOTIDE SEQUENCE [LARGE SCALE GENOMIC DNA]</scope>
    <source>
        <strain evidence="6 7">CBS 116634</strain>
    </source>
</reference>
<keyword evidence="1" id="KW-0378">Hydrolase</keyword>
<dbReference type="CDD" id="cd12148">
    <property type="entry name" value="fungal_TF_MHR"/>
    <property type="match status" value="1"/>
</dbReference>
<keyword evidence="2" id="KW-0539">Nucleus</keyword>
<evidence type="ECO:0000256" key="4">
    <source>
        <dbReference type="SAM" id="SignalP"/>
    </source>
</evidence>
<dbReference type="SMART" id="SM01110">
    <property type="entry name" value="Cutinase"/>
    <property type="match status" value="1"/>
</dbReference>
<name>A0A139ITY2_9PEZI</name>
<feature type="chain" id="PRO_5007297699" description="Xylanolytic transcriptional activator regulatory domain-containing protein" evidence="4">
    <location>
        <begin position="18"/>
        <end position="890"/>
    </location>
</feature>
<feature type="domain" description="Xylanolytic transcriptional activator regulatory" evidence="5">
    <location>
        <begin position="403"/>
        <end position="641"/>
    </location>
</feature>
<keyword evidence="7" id="KW-1185">Reference proteome</keyword>
<dbReference type="GO" id="GO:0003677">
    <property type="term" value="F:DNA binding"/>
    <property type="evidence" value="ECO:0007669"/>
    <property type="project" value="InterPro"/>
</dbReference>
<gene>
    <name evidence="6" type="ORF">AC579_9622</name>
</gene>
<comment type="caution">
    <text evidence="6">The sequence shown here is derived from an EMBL/GenBank/DDBJ whole genome shotgun (WGS) entry which is preliminary data.</text>
</comment>
<dbReference type="SUPFAM" id="SSF53474">
    <property type="entry name" value="alpha/beta-Hydrolases"/>
    <property type="match status" value="1"/>
</dbReference>
<evidence type="ECO:0000313" key="6">
    <source>
        <dbReference type="EMBL" id="KXT18006.1"/>
    </source>
</evidence>
<evidence type="ECO:0000256" key="2">
    <source>
        <dbReference type="ARBA" id="ARBA00023242"/>
    </source>
</evidence>
<evidence type="ECO:0000313" key="7">
    <source>
        <dbReference type="Proteomes" id="UP000073492"/>
    </source>
</evidence>
<dbReference type="InterPro" id="IPR029058">
    <property type="entry name" value="AB_hydrolase_fold"/>
</dbReference>
<evidence type="ECO:0000256" key="1">
    <source>
        <dbReference type="ARBA" id="ARBA00022801"/>
    </source>
</evidence>
<feature type="compositionally biased region" description="Polar residues" evidence="3">
    <location>
        <begin position="254"/>
        <end position="267"/>
    </location>
</feature>